<dbReference type="Pfam" id="PF05712">
    <property type="entry name" value="MRG"/>
    <property type="match status" value="2"/>
</dbReference>
<dbReference type="PANTHER" id="PTHR10880">
    <property type="entry name" value="MORTALITY FACTOR 4-LIKE PROTEIN"/>
    <property type="match status" value="1"/>
</dbReference>
<protein>
    <recommendedName>
        <fullName evidence="2">Mortality factor 4-like protein 2</fullName>
    </recommendedName>
</protein>
<evidence type="ECO:0000256" key="10">
    <source>
        <dbReference type="ARBA" id="ARBA00023242"/>
    </source>
</evidence>
<evidence type="ECO:0000313" key="15">
    <source>
        <dbReference type="Proteomes" id="UP000001073"/>
    </source>
</evidence>
<evidence type="ECO:0000256" key="11">
    <source>
        <dbReference type="ARBA" id="ARBA00025930"/>
    </source>
</evidence>
<evidence type="ECO:0000256" key="3">
    <source>
        <dbReference type="ARBA" id="ARBA00022553"/>
    </source>
</evidence>
<keyword evidence="3" id="KW-0597">Phosphoprotein</keyword>
<dbReference type="GeneTree" id="ENSGT00950000182965"/>
<dbReference type="Ensembl" id="ENSNLET00000051718.1">
    <property type="protein sequence ID" value="ENSNLEP00000036847.1"/>
    <property type="gene ID" value="ENSNLEG00000029752.1"/>
</dbReference>
<dbReference type="AlphaFoldDB" id="A0A2I3H056"/>
<evidence type="ECO:0000256" key="6">
    <source>
        <dbReference type="ARBA" id="ARBA00022853"/>
    </source>
</evidence>
<name>A0A2I3H056_NOMLE</name>
<keyword evidence="9" id="KW-0234">DNA repair</keyword>
<reference evidence="14" key="3">
    <citation type="submission" date="2025-09" db="UniProtKB">
        <authorList>
            <consortium name="Ensembl"/>
        </authorList>
    </citation>
    <scope>IDENTIFICATION</scope>
</reference>
<dbReference type="EMBL" id="ADFV01043539">
    <property type="status" value="NOT_ANNOTATED_CDS"/>
    <property type="molecule type" value="Genomic_DNA"/>
</dbReference>
<accession>A0A2I3H056</accession>
<dbReference type="InterPro" id="IPR038217">
    <property type="entry name" value="MRG_C_sf"/>
</dbReference>
<keyword evidence="6" id="KW-0156">Chromatin regulator</keyword>
<evidence type="ECO:0000256" key="1">
    <source>
        <dbReference type="ARBA" id="ARBA00004123"/>
    </source>
</evidence>
<dbReference type="Gene3D" id="1.10.274.30">
    <property type="entry name" value="MRG domain"/>
    <property type="match status" value="1"/>
</dbReference>
<keyword evidence="15" id="KW-1185">Reference proteome</keyword>
<feature type="domain" description="MRG" evidence="13">
    <location>
        <begin position="2"/>
        <end position="80"/>
    </location>
</feature>
<comment type="function">
    <text evidence="12">Component of the NuA4 histone acetyltransferase complex which is involved in transcriptional activation of select genes principally by acetylation of nucleosomal histone H4 and H2A. This modification may both alter nucleosome - DNA interactions and promote interaction of the modified histones with other proteins which positively regulate transcription. This complex may be required for the activation of transcriptional programs associated with oncogene and proto-oncogene mediated growth induction, tumor suppressor mediated growth arrest and replicative senescence, apoptosis, and DNA repair. The NuA4 complex ATPase and helicase activities seem to be, at least in part, contributed by the association of RUVBL1 and RUVBL2 with EP400. NuA4 may also play a direct role in DNA repair when directly recruited to sites of DNA damage. Also a component of the MSIN3A complex which acts to repress transcription by deacetylation of nucleosomal histones.</text>
</comment>
<keyword evidence="10" id="KW-0539">Nucleus</keyword>
<evidence type="ECO:0000259" key="13">
    <source>
        <dbReference type="Pfam" id="PF05712"/>
    </source>
</evidence>
<evidence type="ECO:0000256" key="7">
    <source>
        <dbReference type="ARBA" id="ARBA00023015"/>
    </source>
</evidence>
<evidence type="ECO:0000256" key="8">
    <source>
        <dbReference type="ARBA" id="ARBA00023163"/>
    </source>
</evidence>
<dbReference type="GO" id="GO:0035267">
    <property type="term" value="C:NuA4 histone acetyltransferase complex"/>
    <property type="evidence" value="ECO:0007669"/>
    <property type="project" value="TreeGrafter"/>
</dbReference>
<reference evidence="14 15" key="1">
    <citation type="submission" date="2012-10" db="EMBL/GenBank/DDBJ databases">
        <authorList>
            <consortium name="Gibbon Genome Sequencing Consortium"/>
        </authorList>
    </citation>
    <scope>NUCLEOTIDE SEQUENCE [LARGE SCALE GENOMIC DNA]</scope>
</reference>
<dbReference type="GO" id="GO:0006355">
    <property type="term" value="P:regulation of DNA-templated transcription"/>
    <property type="evidence" value="ECO:0007669"/>
    <property type="project" value="InterPro"/>
</dbReference>
<dbReference type="InterPro" id="IPR008676">
    <property type="entry name" value="MRG"/>
</dbReference>
<feature type="domain" description="MRG" evidence="13">
    <location>
        <begin position="89"/>
        <end position="135"/>
    </location>
</feature>
<reference evidence="14" key="2">
    <citation type="submission" date="2025-08" db="UniProtKB">
        <authorList>
            <consortium name="Ensembl"/>
        </authorList>
    </citation>
    <scope>IDENTIFICATION</scope>
</reference>
<dbReference type="GO" id="GO:0006281">
    <property type="term" value="P:DNA repair"/>
    <property type="evidence" value="ECO:0007669"/>
    <property type="project" value="UniProtKB-KW"/>
</dbReference>
<evidence type="ECO:0000313" key="14">
    <source>
        <dbReference type="Ensembl" id="ENSNLEP00000036847.1"/>
    </source>
</evidence>
<keyword evidence="5" id="KW-0227">DNA damage</keyword>
<dbReference type="STRING" id="61853.ENSNLEP00000036847"/>
<dbReference type="GO" id="GO:0005634">
    <property type="term" value="C:nucleus"/>
    <property type="evidence" value="ECO:0007669"/>
    <property type="project" value="UniProtKB-SubCell"/>
</dbReference>
<evidence type="ECO:0000256" key="12">
    <source>
        <dbReference type="ARBA" id="ARBA00034084"/>
    </source>
</evidence>
<keyword evidence="4" id="KW-0341">Growth regulation</keyword>
<comment type="subcellular location">
    <subcellularLocation>
        <location evidence="1">Nucleus</location>
    </subcellularLocation>
</comment>
<keyword evidence="8" id="KW-0804">Transcription</keyword>
<sequence>MEVKVKMPEESKPWLVGDWDLQNVDAILKEYANCKKSQGNINNKAWAVNEIVTIIKEYFDVTLGTQLLYKFERSLYAEILLAHPDAHVLFVRTGEMLAYISLDEKSLVLLLSHLHDFLKYLAKNSASLFTGGDYKVASAKYHHKALCWSTDNSLLFA</sequence>
<keyword evidence="7" id="KW-0805">Transcription regulation</keyword>
<evidence type="ECO:0000256" key="5">
    <source>
        <dbReference type="ARBA" id="ARBA00022763"/>
    </source>
</evidence>
<comment type="subunit">
    <text evidence="11">Component of the NuA4 histone acetyltransferase complex which contains the catalytic subunit KAT5/TIP60 and the subunits EP400, TRRAP/PAF400, BRD8/SMAP, EPC1, DMAP1/DNMAP1, RUVBL1/TIP49, RUVBL2, ING3, actin, ACTL6A/BAF53A, MORF4L1/MRG15, MORF4L2/MRGX, MRGBP, YEATS4/GAS41 and VPS72/YL1. The NuA4 complex interacts with MYC and the adenovirus E1A protein. MORF4L1 may also participate in the formation of NuA4 related complexes which lack the KAT5/TIP60 catalytic subunit, but which include the SWI/SNF related protein SRCAP. Component of the MSIN3A histone deacetylase complex, which includes SIN3A, HDAC2, ARID4B, MORF4L1, RBBP4/RbAp48, and RBBP7/RbAp46. Interacts with MRFAP1 and RB1. May also interact with one or more as yet undefined members of the TLE (transducin-like enhancer of split) family of transcriptional repressors.</text>
</comment>
<evidence type="ECO:0000256" key="4">
    <source>
        <dbReference type="ARBA" id="ARBA00022604"/>
    </source>
</evidence>
<dbReference type="InParanoid" id="A0A2I3H056"/>
<organism evidence="14 15">
    <name type="scientific">Nomascus leucogenys</name>
    <name type="common">Northern white-cheeked gibbon</name>
    <name type="synonym">Hylobates leucogenys</name>
    <dbReference type="NCBI Taxonomy" id="61853"/>
    <lineage>
        <taxon>Eukaryota</taxon>
        <taxon>Metazoa</taxon>
        <taxon>Chordata</taxon>
        <taxon>Craniata</taxon>
        <taxon>Vertebrata</taxon>
        <taxon>Euteleostomi</taxon>
        <taxon>Mammalia</taxon>
        <taxon>Eutheria</taxon>
        <taxon>Euarchontoglires</taxon>
        <taxon>Primates</taxon>
        <taxon>Haplorrhini</taxon>
        <taxon>Catarrhini</taxon>
        <taxon>Hylobatidae</taxon>
        <taxon>Nomascus</taxon>
    </lineage>
</organism>
<evidence type="ECO:0000256" key="9">
    <source>
        <dbReference type="ARBA" id="ARBA00023204"/>
    </source>
</evidence>
<dbReference type="PROSITE" id="PS51640">
    <property type="entry name" value="MRG"/>
    <property type="match status" value="1"/>
</dbReference>
<dbReference type="PANTHER" id="PTHR10880:SF25">
    <property type="entry name" value="MORTALITY FACTOR 4-LIKE PROTEIN 2"/>
    <property type="match status" value="1"/>
</dbReference>
<dbReference type="OMA" id="HKALCWS"/>
<dbReference type="GO" id="GO:0006325">
    <property type="term" value="P:chromatin organization"/>
    <property type="evidence" value="ECO:0007669"/>
    <property type="project" value="UniProtKB-KW"/>
</dbReference>
<proteinExistence type="predicted"/>
<evidence type="ECO:0000256" key="2">
    <source>
        <dbReference type="ARBA" id="ARBA00013933"/>
    </source>
</evidence>
<dbReference type="InterPro" id="IPR026541">
    <property type="entry name" value="MRG_dom"/>
</dbReference>
<dbReference type="Proteomes" id="UP000001073">
    <property type="component" value="Chromosome 9"/>
</dbReference>